<dbReference type="InParanoid" id="A0A061FVM4"/>
<accession>A0A061FVM4</accession>
<evidence type="ECO:0000313" key="2">
    <source>
        <dbReference type="EMBL" id="EOY21585.1"/>
    </source>
</evidence>
<dbReference type="STRING" id="3641.A0A061FVM4"/>
<proteinExistence type="predicted"/>
<protein>
    <recommendedName>
        <fullName evidence="1">Reverse transcriptase domain-containing protein</fullName>
    </recommendedName>
</protein>
<dbReference type="PANTHER" id="PTHR24559">
    <property type="entry name" value="TRANSPOSON TY3-I GAG-POL POLYPROTEIN"/>
    <property type="match status" value="1"/>
</dbReference>
<keyword evidence="3" id="KW-1185">Reference proteome</keyword>
<dbReference type="AlphaFoldDB" id="A0A061FVM4"/>
<dbReference type="Gene3D" id="3.30.70.270">
    <property type="match status" value="1"/>
</dbReference>
<name>A0A061FVM4_THECC</name>
<sequence length="276" mass="32127">MAHQLQGSTHGFTQLALSAPLIAASSDREAYGSRGRGPVTSSQSRLFVSGRQSSVDRGHARVFTLTPQEAQTSNVVVSVPFLFVIWMLEYCLILVQPIVLFHHVLHLDWVMDWLSPYHASVDCYHKLVRFDFPSEPSFSIQGDRNNAITNLIFVICTKRIKNENMPKTASQTRYEHYEFLVMSFGLTNGPAAFMDLMNRVFRPYLDKFVMVFIDDILIYSRSWAEHEQHLKIVLQTLREHQLYAKFSKCEFWLESVHSWDMWSLKVGYKLTQRKWR</sequence>
<evidence type="ECO:0000259" key="1">
    <source>
        <dbReference type="Pfam" id="PF00078"/>
    </source>
</evidence>
<dbReference type="CDD" id="cd01647">
    <property type="entry name" value="RT_LTR"/>
    <property type="match status" value="1"/>
</dbReference>
<dbReference type="InterPro" id="IPR043128">
    <property type="entry name" value="Rev_trsase/Diguanyl_cyclase"/>
</dbReference>
<dbReference type="eggNOG" id="KOG0017">
    <property type="taxonomic scope" value="Eukaryota"/>
</dbReference>
<dbReference type="Pfam" id="PF00078">
    <property type="entry name" value="RVT_1"/>
    <property type="match status" value="1"/>
</dbReference>
<dbReference type="Proteomes" id="UP000026915">
    <property type="component" value="Chromosome 3"/>
</dbReference>
<dbReference type="InterPro" id="IPR000477">
    <property type="entry name" value="RT_dom"/>
</dbReference>
<dbReference type="Gene3D" id="3.10.10.10">
    <property type="entry name" value="HIV Type 1 Reverse Transcriptase, subunit A, domain 1"/>
    <property type="match status" value="1"/>
</dbReference>
<reference evidence="2 3" key="1">
    <citation type="journal article" date="2013" name="Genome Biol.">
        <title>The genome sequence of the most widely cultivated cacao type and its use to identify candidate genes regulating pod color.</title>
        <authorList>
            <person name="Motamayor J.C."/>
            <person name="Mockaitis K."/>
            <person name="Schmutz J."/>
            <person name="Haiminen N."/>
            <person name="Iii D.L."/>
            <person name="Cornejo O."/>
            <person name="Findley S.D."/>
            <person name="Zheng P."/>
            <person name="Utro F."/>
            <person name="Royaert S."/>
            <person name="Saski C."/>
            <person name="Jenkins J."/>
            <person name="Podicheti R."/>
            <person name="Zhao M."/>
            <person name="Scheffler B.E."/>
            <person name="Stack J.C."/>
            <person name="Feltus F.A."/>
            <person name="Mustiga G.M."/>
            <person name="Amores F."/>
            <person name="Phillips W."/>
            <person name="Marelli J.P."/>
            <person name="May G.D."/>
            <person name="Shapiro H."/>
            <person name="Ma J."/>
            <person name="Bustamante C.D."/>
            <person name="Schnell R.J."/>
            <person name="Main D."/>
            <person name="Gilbert D."/>
            <person name="Parida L."/>
            <person name="Kuhn D.N."/>
        </authorList>
    </citation>
    <scope>NUCLEOTIDE SEQUENCE [LARGE SCALE GENOMIC DNA]</scope>
    <source>
        <strain evidence="3">cv. Matina 1-6</strain>
    </source>
</reference>
<organism evidence="2 3">
    <name type="scientific">Theobroma cacao</name>
    <name type="common">Cacao</name>
    <name type="synonym">Cocoa</name>
    <dbReference type="NCBI Taxonomy" id="3641"/>
    <lineage>
        <taxon>Eukaryota</taxon>
        <taxon>Viridiplantae</taxon>
        <taxon>Streptophyta</taxon>
        <taxon>Embryophyta</taxon>
        <taxon>Tracheophyta</taxon>
        <taxon>Spermatophyta</taxon>
        <taxon>Magnoliopsida</taxon>
        <taxon>eudicotyledons</taxon>
        <taxon>Gunneridae</taxon>
        <taxon>Pentapetalae</taxon>
        <taxon>rosids</taxon>
        <taxon>malvids</taxon>
        <taxon>Malvales</taxon>
        <taxon>Malvaceae</taxon>
        <taxon>Byttnerioideae</taxon>
        <taxon>Theobroma</taxon>
    </lineage>
</organism>
<dbReference type="HOGENOM" id="CLU_1009767_0_0_1"/>
<gene>
    <name evidence="2" type="ORF">TCM_013447</name>
</gene>
<dbReference type="PANTHER" id="PTHR24559:SF446">
    <property type="entry name" value="REVERSE TRANSCRIPTASE DOMAIN-CONTAINING PROTEIN"/>
    <property type="match status" value="1"/>
</dbReference>
<feature type="domain" description="Reverse transcriptase" evidence="1">
    <location>
        <begin position="128"/>
        <end position="253"/>
    </location>
</feature>
<evidence type="ECO:0000313" key="3">
    <source>
        <dbReference type="Proteomes" id="UP000026915"/>
    </source>
</evidence>
<dbReference type="Gramene" id="EOY21585">
    <property type="protein sequence ID" value="EOY21585"/>
    <property type="gene ID" value="TCM_013447"/>
</dbReference>
<dbReference type="EMBL" id="CM001881">
    <property type="protein sequence ID" value="EOY21585.1"/>
    <property type="molecule type" value="Genomic_DNA"/>
</dbReference>
<dbReference type="SUPFAM" id="SSF56672">
    <property type="entry name" value="DNA/RNA polymerases"/>
    <property type="match status" value="1"/>
</dbReference>
<dbReference type="InterPro" id="IPR043502">
    <property type="entry name" value="DNA/RNA_pol_sf"/>
</dbReference>
<dbReference type="InterPro" id="IPR053134">
    <property type="entry name" value="RNA-dir_DNA_polymerase"/>
</dbReference>